<sequence length="102" mass="11026">MAQEKRHQLQTLLPCSVGTTIFECVYPTNIFEVEKNIGGPTFDMFYSVQTWFLSLVGYLCSFVIGAMCGAGMKSGGKSRIGPALDKSLGVPTVHDCMGEPAN</sequence>
<feature type="transmembrane region" description="Helical" evidence="1">
    <location>
        <begin position="51"/>
        <end position="70"/>
    </location>
</feature>
<protein>
    <submittedName>
        <fullName evidence="2">Uncharacterized protein</fullName>
    </submittedName>
</protein>
<evidence type="ECO:0000313" key="3">
    <source>
        <dbReference type="Proteomes" id="UP000186922"/>
    </source>
</evidence>
<accession>A0A1D1US88</accession>
<organism evidence="2 3">
    <name type="scientific">Ramazzottius varieornatus</name>
    <name type="common">Water bear</name>
    <name type="synonym">Tardigrade</name>
    <dbReference type="NCBI Taxonomy" id="947166"/>
    <lineage>
        <taxon>Eukaryota</taxon>
        <taxon>Metazoa</taxon>
        <taxon>Ecdysozoa</taxon>
        <taxon>Tardigrada</taxon>
        <taxon>Eutardigrada</taxon>
        <taxon>Parachela</taxon>
        <taxon>Hypsibioidea</taxon>
        <taxon>Ramazzottiidae</taxon>
        <taxon>Ramazzottius</taxon>
    </lineage>
</organism>
<dbReference type="EMBL" id="BDGG01000002">
    <property type="protein sequence ID" value="GAU92311.1"/>
    <property type="molecule type" value="Genomic_DNA"/>
</dbReference>
<reference evidence="2 3" key="1">
    <citation type="journal article" date="2016" name="Nat. Commun.">
        <title>Extremotolerant tardigrade genome and improved radiotolerance of human cultured cells by tardigrade-unique protein.</title>
        <authorList>
            <person name="Hashimoto T."/>
            <person name="Horikawa D.D."/>
            <person name="Saito Y."/>
            <person name="Kuwahara H."/>
            <person name="Kozuka-Hata H."/>
            <person name="Shin-I T."/>
            <person name="Minakuchi Y."/>
            <person name="Ohishi K."/>
            <person name="Motoyama A."/>
            <person name="Aizu T."/>
            <person name="Enomoto A."/>
            <person name="Kondo K."/>
            <person name="Tanaka S."/>
            <person name="Hara Y."/>
            <person name="Koshikawa S."/>
            <person name="Sagara H."/>
            <person name="Miura T."/>
            <person name="Yokobori S."/>
            <person name="Miyagawa K."/>
            <person name="Suzuki Y."/>
            <person name="Kubo T."/>
            <person name="Oyama M."/>
            <person name="Kohara Y."/>
            <person name="Fujiyama A."/>
            <person name="Arakawa K."/>
            <person name="Katayama T."/>
            <person name="Toyoda A."/>
            <person name="Kunieda T."/>
        </authorList>
    </citation>
    <scope>NUCLEOTIDE SEQUENCE [LARGE SCALE GENOMIC DNA]</scope>
    <source>
        <strain evidence="2 3">YOKOZUNA-1</strain>
    </source>
</reference>
<comment type="caution">
    <text evidence="2">The sequence shown here is derived from an EMBL/GenBank/DDBJ whole genome shotgun (WGS) entry which is preliminary data.</text>
</comment>
<dbReference type="Proteomes" id="UP000186922">
    <property type="component" value="Unassembled WGS sequence"/>
</dbReference>
<keyword evidence="3" id="KW-1185">Reference proteome</keyword>
<evidence type="ECO:0000313" key="2">
    <source>
        <dbReference type="EMBL" id="GAU92311.1"/>
    </source>
</evidence>
<proteinExistence type="predicted"/>
<keyword evidence="1" id="KW-0812">Transmembrane</keyword>
<name>A0A1D1US88_RAMVA</name>
<dbReference type="AlphaFoldDB" id="A0A1D1US88"/>
<keyword evidence="1" id="KW-0472">Membrane</keyword>
<evidence type="ECO:0000256" key="1">
    <source>
        <dbReference type="SAM" id="Phobius"/>
    </source>
</evidence>
<keyword evidence="1" id="KW-1133">Transmembrane helix</keyword>
<gene>
    <name evidence="2" type="primary">RvY_04407-1</name>
    <name evidence="2" type="synonym">RvY_04407.1</name>
    <name evidence="2" type="ORF">RvY_04407</name>
</gene>